<dbReference type="EMBL" id="GL883029">
    <property type="protein sequence ID" value="EGG13790.1"/>
    <property type="molecule type" value="Genomic_DNA"/>
</dbReference>
<dbReference type="AlphaFoldDB" id="F4QDJ3"/>
<organism evidence="1 2">
    <name type="scientific">Cavenderia fasciculata</name>
    <name type="common">Slime mold</name>
    <name type="synonym">Dictyostelium fasciculatum</name>
    <dbReference type="NCBI Taxonomy" id="261658"/>
    <lineage>
        <taxon>Eukaryota</taxon>
        <taxon>Amoebozoa</taxon>
        <taxon>Evosea</taxon>
        <taxon>Eumycetozoa</taxon>
        <taxon>Dictyostelia</taxon>
        <taxon>Acytosteliales</taxon>
        <taxon>Cavenderiaceae</taxon>
        <taxon>Cavenderia</taxon>
    </lineage>
</organism>
<dbReference type="Proteomes" id="UP000007797">
    <property type="component" value="Unassembled WGS sequence"/>
</dbReference>
<accession>F4QDJ3</accession>
<sequence>MATSMSHSLALSSLLVFVVVISIRHRC</sequence>
<dbReference type="KEGG" id="dfa:DFA_11551"/>
<keyword evidence="2" id="KW-1185">Reference proteome</keyword>
<evidence type="ECO:0000313" key="1">
    <source>
        <dbReference type="EMBL" id="EGG13790.1"/>
    </source>
</evidence>
<reference evidence="2" key="1">
    <citation type="journal article" date="2011" name="Genome Res.">
        <title>Phylogeny-wide analysis of social amoeba genomes highlights ancient origins for complex intercellular communication.</title>
        <authorList>
            <person name="Heidel A.J."/>
            <person name="Lawal H.M."/>
            <person name="Felder M."/>
            <person name="Schilde C."/>
            <person name="Helps N.R."/>
            <person name="Tunggal B."/>
            <person name="Rivero F."/>
            <person name="John U."/>
            <person name="Schleicher M."/>
            <person name="Eichinger L."/>
            <person name="Platzer M."/>
            <person name="Noegel A.A."/>
            <person name="Schaap P."/>
            <person name="Gloeckner G."/>
        </authorList>
    </citation>
    <scope>NUCLEOTIDE SEQUENCE [LARGE SCALE GENOMIC DNA]</scope>
    <source>
        <strain evidence="2">SH3</strain>
    </source>
</reference>
<proteinExistence type="predicted"/>
<gene>
    <name evidence="1" type="ORF">DFA_11551</name>
</gene>
<protein>
    <submittedName>
        <fullName evidence="1">Uncharacterized protein</fullName>
    </submittedName>
</protein>
<evidence type="ECO:0000313" key="2">
    <source>
        <dbReference type="Proteomes" id="UP000007797"/>
    </source>
</evidence>
<name>F4QDJ3_CACFS</name>